<feature type="compositionally biased region" description="Basic residues" evidence="1">
    <location>
        <begin position="127"/>
        <end position="142"/>
    </location>
</feature>
<protein>
    <submittedName>
        <fullName evidence="2">Uncharacterized protein</fullName>
    </submittedName>
</protein>
<name>A0A0S4JGX7_BODSA</name>
<gene>
    <name evidence="2" type="ORF">BSAL_20665</name>
</gene>
<accession>A0A0S4JGX7</accession>
<dbReference type="AlphaFoldDB" id="A0A0S4JGX7"/>
<dbReference type="EMBL" id="CYKH01001728">
    <property type="protein sequence ID" value="CUG89358.1"/>
    <property type="molecule type" value="Genomic_DNA"/>
</dbReference>
<dbReference type="OrthoDB" id="10550573at2759"/>
<feature type="compositionally biased region" description="Basic and acidic residues" evidence="1">
    <location>
        <begin position="143"/>
        <end position="153"/>
    </location>
</feature>
<dbReference type="Proteomes" id="UP000051952">
    <property type="component" value="Unassembled WGS sequence"/>
</dbReference>
<sequence length="515" mass="57873">MEREFSDSTVLVGGYFVDTATATVQEAEAEAQDLMLRAMSDDMEYWGRISSAVLHDDSQAEHVKNSVAPEFQSFAQMWTRTGRSLDVIKSLKDHANLMQSRFDPRGRGGCDAKHLRRGCRSFPSPNNRRRVSVRAGRLRRHSSPRDWHRRDADDGQGVRPHVALLQARDVQAGVWVQRTRPQAASFGVWPVCSFVLCKRRGPVDLSPQGPVDGGLEKSREIRSRIYEDLVNVKFSGNPNAYQGNVGLNLMREVTGNVVDLDTTVLRCSCKATLNAINASNAHKKEKTYASVDEFAKSAQAMEIAIHCSIPLLDTFAAAVGIKTEAEKVQRAIDSSKIKRPIPVASNNTDRGVHPVWHYVNAGQNSFHCNVPNLDDVNGALLRAPYRCAKIWATLVSLYRSDPAELHKRMLDFFENCVVDSCFNMKWKAIEEFESKMQHEGTIVDVLQREQMNSQKLFTVEFFDADDEQHTKEVDLMYSLVAGRVAISAKDARKRALREITREDVALWVEDPAVVL</sequence>
<evidence type="ECO:0000256" key="1">
    <source>
        <dbReference type="SAM" id="MobiDB-lite"/>
    </source>
</evidence>
<keyword evidence="3" id="KW-1185">Reference proteome</keyword>
<organism evidence="2 3">
    <name type="scientific">Bodo saltans</name>
    <name type="common">Flagellated protozoan</name>
    <dbReference type="NCBI Taxonomy" id="75058"/>
    <lineage>
        <taxon>Eukaryota</taxon>
        <taxon>Discoba</taxon>
        <taxon>Euglenozoa</taxon>
        <taxon>Kinetoplastea</taxon>
        <taxon>Metakinetoplastina</taxon>
        <taxon>Eubodonida</taxon>
        <taxon>Bodonidae</taxon>
        <taxon>Bodo</taxon>
    </lineage>
</organism>
<reference evidence="3" key="1">
    <citation type="submission" date="2015-09" db="EMBL/GenBank/DDBJ databases">
        <authorList>
            <consortium name="Pathogen Informatics"/>
        </authorList>
    </citation>
    <scope>NUCLEOTIDE SEQUENCE [LARGE SCALE GENOMIC DNA]</scope>
    <source>
        <strain evidence="3">Lake Konstanz</strain>
    </source>
</reference>
<evidence type="ECO:0000313" key="3">
    <source>
        <dbReference type="Proteomes" id="UP000051952"/>
    </source>
</evidence>
<proteinExistence type="predicted"/>
<evidence type="ECO:0000313" key="2">
    <source>
        <dbReference type="EMBL" id="CUG89358.1"/>
    </source>
</evidence>
<dbReference type="VEuPathDB" id="TriTrypDB:BSAL_20665"/>
<feature type="region of interest" description="Disordered" evidence="1">
    <location>
        <begin position="116"/>
        <end position="158"/>
    </location>
</feature>